<comment type="caution">
    <text evidence="4">The sequence shown here is derived from an EMBL/GenBank/DDBJ whole genome shotgun (WGS) entry which is preliminary data.</text>
</comment>
<evidence type="ECO:0008006" key="6">
    <source>
        <dbReference type="Google" id="ProtNLM"/>
    </source>
</evidence>
<accession>A0A920CQM1</accession>
<name>A0A920CQM1_9BACL</name>
<evidence type="ECO:0000256" key="1">
    <source>
        <dbReference type="SAM" id="MobiDB-lite"/>
    </source>
</evidence>
<dbReference type="AlphaFoldDB" id="A0A920CQM1"/>
<reference evidence="4 5" key="1">
    <citation type="submission" date="2021-03" db="EMBL/GenBank/DDBJ databases">
        <title>Antimicrobial resistance genes in bacteria isolated from Japanese honey, and their potential for conferring macrolide and lincosamide resistance in the American foulbrood pathogen Paenibacillus larvae.</title>
        <authorList>
            <person name="Okamoto M."/>
            <person name="Kumagai M."/>
            <person name="Kanamori H."/>
            <person name="Takamatsu D."/>
        </authorList>
    </citation>
    <scope>NUCLEOTIDE SEQUENCE [LARGE SCALE GENOMIC DNA]</scope>
    <source>
        <strain evidence="4 5">J34TS1</strain>
    </source>
</reference>
<evidence type="ECO:0000259" key="2">
    <source>
        <dbReference type="Pfam" id="PF07833"/>
    </source>
</evidence>
<organism evidence="4 5">
    <name type="scientific">Paenibacillus azoreducens</name>
    <dbReference type="NCBI Taxonomy" id="116718"/>
    <lineage>
        <taxon>Bacteria</taxon>
        <taxon>Bacillati</taxon>
        <taxon>Bacillota</taxon>
        <taxon>Bacilli</taxon>
        <taxon>Bacillales</taxon>
        <taxon>Paenibacillaceae</taxon>
        <taxon>Paenibacillus</taxon>
    </lineage>
</organism>
<protein>
    <recommendedName>
        <fullName evidence="6">Copper amine oxidase N-terminal domain-containing protein</fullName>
    </recommendedName>
</protein>
<dbReference type="Proteomes" id="UP000682811">
    <property type="component" value="Unassembled WGS sequence"/>
</dbReference>
<evidence type="ECO:0000313" key="5">
    <source>
        <dbReference type="Proteomes" id="UP000682811"/>
    </source>
</evidence>
<dbReference type="Pfam" id="PF07833">
    <property type="entry name" value="Cu_amine_oxidN1"/>
    <property type="match status" value="1"/>
</dbReference>
<dbReference type="EMBL" id="BORT01000003">
    <property type="protein sequence ID" value="GIO46179.1"/>
    <property type="molecule type" value="Genomic_DNA"/>
</dbReference>
<dbReference type="InterPro" id="IPR012854">
    <property type="entry name" value="Cu_amine_oxidase-like_N"/>
</dbReference>
<feature type="compositionally biased region" description="Polar residues" evidence="1">
    <location>
        <begin position="177"/>
        <end position="200"/>
    </location>
</feature>
<dbReference type="InterPro" id="IPR024311">
    <property type="entry name" value="Lipocalin-like"/>
</dbReference>
<dbReference type="RefSeq" id="WP_212977242.1">
    <property type="nucleotide sequence ID" value="NZ_AP025343.1"/>
</dbReference>
<dbReference type="Gene3D" id="3.30.457.10">
    <property type="entry name" value="Copper amine oxidase-like, N-terminal domain"/>
    <property type="match status" value="1"/>
</dbReference>
<keyword evidence="5" id="KW-1185">Reference proteome</keyword>
<feature type="domain" description="Lipocalin-like" evidence="3">
    <location>
        <begin position="343"/>
        <end position="390"/>
    </location>
</feature>
<gene>
    <name evidence="4" type="ORF">J34TS1_09440</name>
</gene>
<dbReference type="InterPro" id="IPR036582">
    <property type="entry name" value="Mao_N_sf"/>
</dbReference>
<sequence>MKGLRVNTKTGIIAFFAFLLITAGFWGARPVEAESASPIKVAVDTKWISFSVDPLIDGGTTLVQMRPLFESMGISLKWDQQKQIITGQKDSMSFTLKVDSSKAVLNGKEITLDKPARVIHGNTLVPLRFVGEATGSVVAWDAPNREITIFTEQMIKQLGLTKEQVEKIVAEHGWSGSGTSPDNNQQPTDPGQKPNQNGTQPPAGAVNLEKLQGMYAGFRTDVGGYECGGTCWDFYTFLPGKKVVVGEPEQGGPETIDCSKQSCNTYTIQSNKLVLNNGKTYSVRVSAQGNLIIDDVELTAVKPVAPGYKLNGGYVFRGFEGLAGANAASSAWEEWITFKADGTFKSDNLTLGTLDTGSASTNSGSGTSGSGTYSISGNTITLQFSGGKTFRYVFFVHAGKNGQPNPLNIQIGSRNFYVDNK</sequence>
<proteinExistence type="predicted"/>
<evidence type="ECO:0000313" key="4">
    <source>
        <dbReference type="EMBL" id="GIO46179.1"/>
    </source>
</evidence>
<evidence type="ECO:0000259" key="3">
    <source>
        <dbReference type="Pfam" id="PF13648"/>
    </source>
</evidence>
<feature type="domain" description="Copper amine oxidase-like N-terminal" evidence="2">
    <location>
        <begin position="43"/>
        <end position="149"/>
    </location>
</feature>
<dbReference type="Pfam" id="PF13648">
    <property type="entry name" value="Lipocalin_4"/>
    <property type="match status" value="1"/>
</dbReference>
<dbReference type="SUPFAM" id="SSF55383">
    <property type="entry name" value="Copper amine oxidase, domain N"/>
    <property type="match status" value="1"/>
</dbReference>
<feature type="region of interest" description="Disordered" evidence="1">
    <location>
        <begin position="172"/>
        <end position="204"/>
    </location>
</feature>